<dbReference type="AlphaFoldDB" id="A0A4Z2HCM7"/>
<dbReference type="Proteomes" id="UP000314294">
    <property type="component" value="Unassembled WGS sequence"/>
</dbReference>
<proteinExistence type="predicted"/>
<evidence type="ECO:0000313" key="2">
    <source>
        <dbReference type="Proteomes" id="UP000314294"/>
    </source>
</evidence>
<comment type="caution">
    <text evidence="1">The sequence shown here is derived from an EMBL/GenBank/DDBJ whole genome shotgun (WGS) entry which is preliminary data.</text>
</comment>
<accession>A0A4Z2HCM7</accession>
<gene>
    <name evidence="1" type="ORF">EYF80_026999</name>
</gene>
<protein>
    <submittedName>
        <fullName evidence="1">Uncharacterized protein</fullName>
    </submittedName>
</protein>
<reference evidence="1 2" key="1">
    <citation type="submission" date="2019-03" db="EMBL/GenBank/DDBJ databases">
        <title>First draft genome of Liparis tanakae, snailfish: a comprehensive survey of snailfish specific genes.</title>
        <authorList>
            <person name="Kim W."/>
            <person name="Song I."/>
            <person name="Jeong J.-H."/>
            <person name="Kim D."/>
            <person name="Kim S."/>
            <person name="Ryu S."/>
            <person name="Song J.Y."/>
            <person name="Lee S.K."/>
        </authorList>
    </citation>
    <scope>NUCLEOTIDE SEQUENCE [LARGE SCALE GENOMIC DNA]</scope>
    <source>
        <tissue evidence="1">Muscle</tissue>
    </source>
</reference>
<organism evidence="1 2">
    <name type="scientific">Liparis tanakae</name>
    <name type="common">Tanaka's snailfish</name>
    <dbReference type="NCBI Taxonomy" id="230148"/>
    <lineage>
        <taxon>Eukaryota</taxon>
        <taxon>Metazoa</taxon>
        <taxon>Chordata</taxon>
        <taxon>Craniata</taxon>
        <taxon>Vertebrata</taxon>
        <taxon>Euteleostomi</taxon>
        <taxon>Actinopterygii</taxon>
        <taxon>Neopterygii</taxon>
        <taxon>Teleostei</taxon>
        <taxon>Neoteleostei</taxon>
        <taxon>Acanthomorphata</taxon>
        <taxon>Eupercaria</taxon>
        <taxon>Perciformes</taxon>
        <taxon>Cottioidei</taxon>
        <taxon>Cottales</taxon>
        <taxon>Liparidae</taxon>
        <taxon>Liparis</taxon>
    </lineage>
</organism>
<evidence type="ECO:0000313" key="1">
    <source>
        <dbReference type="EMBL" id="TNN62773.1"/>
    </source>
</evidence>
<sequence length="113" mass="13310">MAFRTMRTMDRMTMRRTTRQKHSAKKSALEKLFEDEDRELLWAKTTKGRSLSITEQVQKEIDMFKVLTSIPSGQDPAAWWWMKRDSLPILHVSLCTGFINTIREGFLLCRTQN</sequence>
<dbReference type="OrthoDB" id="10050977at2759"/>
<name>A0A4Z2HCM7_9TELE</name>
<keyword evidence="2" id="KW-1185">Reference proteome</keyword>
<dbReference type="EMBL" id="SRLO01000286">
    <property type="protein sequence ID" value="TNN62773.1"/>
    <property type="molecule type" value="Genomic_DNA"/>
</dbReference>